<sequence>VAIKETAEYLNSRKSYRKGIHENDKKFDIENFISTFCKYKNVINFIKNNEKELKNFTLAAMAQDGVIFWETIHDKFINSNHNELDYYLRDKLQQMKLTREGFKTRIKHLNYDNVNSYIIDRESYRSLLLKDQVFNKEKFVSVYYPYCDTMERFIKTDIETLVLLIEHYKNFDRICFIKKELNT</sequence>
<accession>A0ACA9QLM3</accession>
<evidence type="ECO:0000313" key="2">
    <source>
        <dbReference type="Proteomes" id="UP000789702"/>
    </source>
</evidence>
<feature type="non-terminal residue" evidence="1">
    <location>
        <position position="183"/>
    </location>
</feature>
<reference evidence="1" key="1">
    <citation type="submission" date="2021-06" db="EMBL/GenBank/DDBJ databases">
        <authorList>
            <person name="Kallberg Y."/>
            <person name="Tangrot J."/>
            <person name="Rosling A."/>
        </authorList>
    </citation>
    <scope>NUCLEOTIDE SEQUENCE</scope>
    <source>
        <strain evidence="1">IL203A</strain>
    </source>
</reference>
<proteinExistence type="predicted"/>
<name>A0ACA9QLM3_9GLOM</name>
<organism evidence="1 2">
    <name type="scientific">Dentiscutata heterogama</name>
    <dbReference type="NCBI Taxonomy" id="1316150"/>
    <lineage>
        <taxon>Eukaryota</taxon>
        <taxon>Fungi</taxon>
        <taxon>Fungi incertae sedis</taxon>
        <taxon>Mucoromycota</taxon>
        <taxon>Glomeromycotina</taxon>
        <taxon>Glomeromycetes</taxon>
        <taxon>Diversisporales</taxon>
        <taxon>Gigasporaceae</taxon>
        <taxon>Dentiscutata</taxon>
    </lineage>
</organism>
<gene>
    <name evidence="1" type="ORF">DHETER_LOCUS14768</name>
</gene>
<protein>
    <submittedName>
        <fullName evidence="1">2483_t:CDS:1</fullName>
    </submittedName>
</protein>
<evidence type="ECO:0000313" key="1">
    <source>
        <dbReference type="EMBL" id="CAG8753083.1"/>
    </source>
</evidence>
<dbReference type="EMBL" id="CAJVPU010047152">
    <property type="protein sequence ID" value="CAG8753083.1"/>
    <property type="molecule type" value="Genomic_DNA"/>
</dbReference>
<comment type="caution">
    <text evidence="1">The sequence shown here is derived from an EMBL/GenBank/DDBJ whole genome shotgun (WGS) entry which is preliminary data.</text>
</comment>
<keyword evidence="2" id="KW-1185">Reference proteome</keyword>
<feature type="non-terminal residue" evidence="1">
    <location>
        <position position="1"/>
    </location>
</feature>
<dbReference type="Proteomes" id="UP000789702">
    <property type="component" value="Unassembled WGS sequence"/>
</dbReference>